<dbReference type="GO" id="GO:0005886">
    <property type="term" value="C:plasma membrane"/>
    <property type="evidence" value="ECO:0007669"/>
    <property type="project" value="UniProtKB-SubCell"/>
</dbReference>
<feature type="transmembrane region" description="Helical" evidence="6">
    <location>
        <begin position="67"/>
        <end position="87"/>
    </location>
</feature>
<keyword evidence="5 6" id="KW-0472">Membrane</keyword>
<reference evidence="7 8" key="1">
    <citation type="submission" date="2016-10" db="EMBL/GenBank/DDBJ databases">
        <authorList>
            <person name="de Groot N.N."/>
        </authorList>
    </citation>
    <scope>NUCLEOTIDE SEQUENCE [LARGE SCALE GENOMIC DNA]</scope>
    <source>
        <strain evidence="7 8">ATCC 700224</strain>
    </source>
</reference>
<proteinExistence type="predicted"/>
<name>A0A1G7FZD3_9PROT</name>
<dbReference type="EMBL" id="FNAP01000013">
    <property type="protein sequence ID" value="SDE81190.1"/>
    <property type="molecule type" value="Genomic_DNA"/>
</dbReference>
<keyword evidence="2" id="KW-1003">Cell membrane</keyword>
<keyword evidence="4 6" id="KW-1133">Transmembrane helix</keyword>
<dbReference type="PANTHER" id="PTHR33931">
    <property type="entry name" value="HOLIN-LIKE PROTEIN CIDA-RELATED"/>
    <property type="match status" value="1"/>
</dbReference>
<evidence type="ECO:0000256" key="3">
    <source>
        <dbReference type="ARBA" id="ARBA00022692"/>
    </source>
</evidence>
<dbReference type="OrthoDB" id="385012at2"/>
<evidence type="ECO:0000256" key="5">
    <source>
        <dbReference type="ARBA" id="ARBA00023136"/>
    </source>
</evidence>
<keyword evidence="7" id="KW-0378">Hydrolase</keyword>
<evidence type="ECO:0000256" key="6">
    <source>
        <dbReference type="SAM" id="Phobius"/>
    </source>
</evidence>
<keyword evidence="8" id="KW-1185">Reference proteome</keyword>
<dbReference type="GO" id="GO:0016787">
    <property type="term" value="F:hydrolase activity"/>
    <property type="evidence" value="ECO:0007669"/>
    <property type="project" value="UniProtKB-KW"/>
</dbReference>
<comment type="subcellular location">
    <subcellularLocation>
        <location evidence="1">Cell membrane</location>
        <topology evidence="1">Multi-pass membrane protein</topology>
    </subcellularLocation>
</comment>
<evidence type="ECO:0000256" key="4">
    <source>
        <dbReference type="ARBA" id="ARBA00022989"/>
    </source>
</evidence>
<gene>
    <name evidence="7" type="ORF">SAMN05421720_1138</name>
</gene>
<dbReference type="InterPro" id="IPR005538">
    <property type="entry name" value="LrgA/CidA"/>
</dbReference>
<dbReference type="STRING" id="69960.SAMN05421720_1138"/>
<dbReference type="PANTHER" id="PTHR33931:SF2">
    <property type="entry name" value="HOLIN-LIKE PROTEIN CIDA"/>
    <property type="match status" value="1"/>
</dbReference>
<evidence type="ECO:0000256" key="2">
    <source>
        <dbReference type="ARBA" id="ARBA00022475"/>
    </source>
</evidence>
<accession>A0A1G7FZD3</accession>
<evidence type="ECO:0000256" key="1">
    <source>
        <dbReference type="ARBA" id="ARBA00004651"/>
    </source>
</evidence>
<sequence length="119" mass="12294">MLPWLALLLVFQLAGEAARHALALPVPGPVLGMLALLLTLGVRGWLKRDGDAVPESLERAVGVLLGHLSLLFVPAGVGVMTHIALLATEAVPLAVALIGSTLAAIATAGPLMVLMERRP</sequence>
<organism evidence="7 8">
    <name type="scientific">Rhodospira trueperi</name>
    <dbReference type="NCBI Taxonomy" id="69960"/>
    <lineage>
        <taxon>Bacteria</taxon>
        <taxon>Pseudomonadati</taxon>
        <taxon>Pseudomonadota</taxon>
        <taxon>Alphaproteobacteria</taxon>
        <taxon>Rhodospirillales</taxon>
        <taxon>Rhodospirillaceae</taxon>
        <taxon>Rhodospira</taxon>
    </lineage>
</organism>
<dbReference type="Pfam" id="PF03788">
    <property type="entry name" value="LrgA"/>
    <property type="match status" value="1"/>
</dbReference>
<dbReference type="AlphaFoldDB" id="A0A1G7FZD3"/>
<feature type="transmembrane region" description="Helical" evidence="6">
    <location>
        <begin position="93"/>
        <end position="114"/>
    </location>
</feature>
<evidence type="ECO:0000313" key="7">
    <source>
        <dbReference type="EMBL" id="SDE81190.1"/>
    </source>
</evidence>
<keyword evidence="3 6" id="KW-0812">Transmembrane</keyword>
<feature type="transmembrane region" description="Helical" evidence="6">
    <location>
        <begin position="27"/>
        <end position="46"/>
    </location>
</feature>
<protein>
    <submittedName>
        <fullName evidence="7">Putative effector of murein hydrolase LrgA, UPF0299 family</fullName>
    </submittedName>
</protein>
<dbReference type="RefSeq" id="WP_092787501.1">
    <property type="nucleotide sequence ID" value="NZ_FNAP01000013.1"/>
</dbReference>
<evidence type="ECO:0000313" key="8">
    <source>
        <dbReference type="Proteomes" id="UP000199412"/>
    </source>
</evidence>
<dbReference type="Proteomes" id="UP000199412">
    <property type="component" value="Unassembled WGS sequence"/>
</dbReference>